<dbReference type="GO" id="GO:0016787">
    <property type="term" value="F:hydrolase activity"/>
    <property type="evidence" value="ECO:0007669"/>
    <property type="project" value="UniProtKB-KW"/>
</dbReference>
<evidence type="ECO:0000256" key="5">
    <source>
        <dbReference type="ARBA" id="ARBA00022833"/>
    </source>
</evidence>
<evidence type="ECO:0000256" key="1">
    <source>
        <dbReference type="ARBA" id="ARBA00001947"/>
    </source>
</evidence>
<dbReference type="EMBL" id="KN847564">
    <property type="protein sequence ID" value="KIW00383.1"/>
    <property type="molecule type" value="Genomic_DNA"/>
</dbReference>
<dbReference type="Proteomes" id="UP000053259">
    <property type="component" value="Unassembled WGS sequence"/>
</dbReference>
<dbReference type="Pfam" id="PF00753">
    <property type="entry name" value="Lactamase_B"/>
    <property type="match status" value="1"/>
</dbReference>
<dbReference type="SMART" id="SM00849">
    <property type="entry name" value="Lactamase_B"/>
    <property type="match status" value="1"/>
</dbReference>
<feature type="domain" description="Metallo-beta-lactamase" evidence="7">
    <location>
        <begin position="45"/>
        <end position="199"/>
    </location>
</feature>
<dbReference type="GO" id="GO:0044550">
    <property type="term" value="P:secondary metabolite biosynthetic process"/>
    <property type="evidence" value="ECO:0007669"/>
    <property type="project" value="UniProtKB-ARBA"/>
</dbReference>
<dbReference type="FunFam" id="3.60.15.10:FF:000041">
    <property type="entry name" value="Metallo-beta-lactamase domain protein"/>
    <property type="match status" value="1"/>
</dbReference>
<gene>
    <name evidence="8" type="ORF">PV09_08093</name>
</gene>
<evidence type="ECO:0000256" key="4">
    <source>
        <dbReference type="ARBA" id="ARBA00022801"/>
    </source>
</evidence>
<dbReference type="InterPro" id="IPR050662">
    <property type="entry name" value="Sec-metab_biosynth-thioest"/>
</dbReference>
<dbReference type="SUPFAM" id="SSF56281">
    <property type="entry name" value="Metallo-hydrolase/oxidoreductase"/>
    <property type="match status" value="1"/>
</dbReference>
<evidence type="ECO:0000313" key="8">
    <source>
        <dbReference type="EMBL" id="KIW00383.1"/>
    </source>
</evidence>
<dbReference type="RefSeq" id="XP_016210252.1">
    <property type="nucleotide sequence ID" value="XM_016361946.1"/>
</dbReference>
<dbReference type="InterPro" id="IPR001279">
    <property type="entry name" value="Metallo-B-lactamas"/>
</dbReference>
<keyword evidence="5" id="KW-0862">Zinc</keyword>
<dbReference type="PANTHER" id="PTHR23131:SF0">
    <property type="entry name" value="ENDORIBONUCLEASE LACTB2"/>
    <property type="match status" value="1"/>
</dbReference>
<dbReference type="AlphaFoldDB" id="A0A0D2A137"/>
<accession>A0A0D2A137</accession>
<evidence type="ECO:0000256" key="3">
    <source>
        <dbReference type="ARBA" id="ARBA00022723"/>
    </source>
</evidence>
<dbReference type="STRING" id="253628.A0A0D2A137"/>
<dbReference type="InterPro" id="IPR041516">
    <property type="entry name" value="LACTB2_WH"/>
</dbReference>
<reference evidence="8 9" key="1">
    <citation type="submission" date="2015-01" db="EMBL/GenBank/DDBJ databases">
        <title>The Genome Sequence of Ochroconis gallopava CBS43764.</title>
        <authorList>
            <consortium name="The Broad Institute Genomics Platform"/>
            <person name="Cuomo C."/>
            <person name="de Hoog S."/>
            <person name="Gorbushina A."/>
            <person name="Stielow B."/>
            <person name="Teixiera M."/>
            <person name="Abouelleil A."/>
            <person name="Chapman S.B."/>
            <person name="Priest M."/>
            <person name="Young S.K."/>
            <person name="Wortman J."/>
            <person name="Nusbaum C."/>
            <person name="Birren B."/>
        </authorList>
    </citation>
    <scope>NUCLEOTIDE SEQUENCE [LARGE SCALE GENOMIC DNA]</scope>
    <source>
        <strain evidence="8 9">CBS 43764</strain>
    </source>
</reference>
<evidence type="ECO:0000259" key="7">
    <source>
        <dbReference type="SMART" id="SM00849"/>
    </source>
</evidence>
<dbReference type="InParanoid" id="A0A0D2A137"/>
<dbReference type="PANTHER" id="PTHR23131">
    <property type="entry name" value="ENDORIBONUCLEASE LACTB2"/>
    <property type="match status" value="1"/>
</dbReference>
<sequence length="293" mass="32426">MNLLRQTARTAVMAAKLPALPEVERVSPKVIRILGGNPSKFTLQGTNTYLIGQGPKRILLDTGEGKPQWFETLKKVLSDEGASLEAVLVSHWHPDHIGGVKDVLTLSPAPRVYKNEPQEGMLNIEDGQKFWVEGATLRAFHSPGHTTDHMAVILEEEDAMFTGDNILGHGTAVFEDLQVYLDSLQKMSTAVSGRGYPGHGSIIDNVQTRANEYLAHRAQREREVLGVLTQNPHGLTVMEMVKIIYKDVPENLHLPASKGVLQVLWKLQDEGKVSIDDDTERWSLQEKASLNTA</sequence>
<evidence type="ECO:0000256" key="2">
    <source>
        <dbReference type="ARBA" id="ARBA00006759"/>
    </source>
</evidence>
<dbReference type="Gene3D" id="3.60.15.10">
    <property type="entry name" value="Ribonuclease Z/Hydroxyacylglutathione hydrolase-like"/>
    <property type="match status" value="1"/>
</dbReference>
<evidence type="ECO:0000256" key="6">
    <source>
        <dbReference type="ARBA" id="ARBA00050605"/>
    </source>
</evidence>
<organism evidence="8 9">
    <name type="scientific">Verruconis gallopava</name>
    <dbReference type="NCBI Taxonomy" id="253628"/>
    <lineage>
        <taxon>Eukaryota</taxon>
        <taxon>Fungi</taxon>
        <taxon>Dikarya</taxon>
        <taxon>Ascomycota</taxon>
        <taxon>Pezizomycotina</taxon>
        <taxon>Dothideomycetes</taxon>
        <taxon>Pleosporomycetidae</taxon>
        <taxon>Venturiales</taxon>
        <taxon>Sympoventuriaceae</taxon>
        <taxon>Verruconis</taxon>
    </lineage>
</organism>
<dbReference type="InterPro" id="IPR036866">
    <property type="entry name" value="RibonucZ/Hydroxyglut_hydro"/>
</dbReference>
<dbReference type="OrthoDB" id="17458at2759"/>
<dbReference type="Gene3D" id="1.10.10.10">
    <property type="entry name" value="Winged helix-like DNA-binding domain superfamily/Winged helix DNA-binding domain"/>
    <property type="match status" value="1"/>
</dbReference>
<comment type="catalytic activity">
    <reaction evidence="6">
        <text>(3R)-atrochrysone 2-carbonyl-[ACP] + H2O = (3R)-atrochrysone 2-carboxylate + holo-[ACP] + H(+)</text>
        <dbReference type="Rhea" id="RHEA:64236"/>
        <dbReference type="Rhea" id="RHEA-COMP:9685"/>
        <dbReference type="Rhea" id="RHEA-COMP:20479"/>
        <dbReference type="ChEBI" id="CHEBI:15377"/>
        <dbReference type="ChEBI" id="CHEBI:15378"/>
        <dbReference type="ChEBI" id="CHEBI:64479"/>
        <dbReference type="ChEBI" id="CHEBI:234107"/>
        <dbReference type="ChEBI" id="CHEBI:234110"/>
    </reaction>
    <physiologicalReaction direction="left-to-right" evidence="6">
        <dbReference type="Rhea" id="RHEA:64237"/>
    </physiologicalReaction>
</comment>
<keyword evidence="3" id="KW-0479">Metal-binding</keyword>
<dbReference type="CDD" id="cd07722">
    <property type="entry name" value="LACTB2-like_MBL-fold"/>
    <property type="match status" value="1"/>
</dbReference>
<keyword evidence="4" id="KW-0378">Hydrolase</keyword>
<proteinExistence type="inferred from homology"/>
<keyword evidence="9" id="KW-1185">Reference proteome</keyword>
<dbReference type="Pfam" id="PF17778">
    <property type="entry name" value="WHD_BLACT"/>
    <property type="match status" value="1"/>
</dbReference>
<comment type="similarity">
    <text evidence="2">Belongs to the metallo-beta-lactamase superfamily. Glyoxalase II family.</text>
</comment>
<dbReference type="GO" id="GO:0046872">
    <property type="term" value="F:metal ion binding"/>
    <property type="evidence" value="ECO:0007669"/>
    <property type="project" value="UniProtKB-KW"/>
</dbReference>
<dbReference type="VEuPathDB" id="FungiDB:PV09_08093"/>
<comment type="cofactor">
    <cofactor evidence="1">
        <name>Zn(2+)</name>
        <dbReference type="ChEBI" id="CHEBI:29105"/>
    </cofactor>
</comment>
<protein>
    <recommendedName>
        <fullName evidence="7">Metallo-beta-lactamase domain-containing protein</fullName>
    </recommendedName>
</protein>
<dbReference type="InterPro" id="IPR047921">
    <property type="entry name" value="LACTB2-like_MBL-fold"/>
</dbReference>
<evidence type="ECO:0000313" key="9">
    <source>
        <dbReference type="Proteomes" id="UP000053259"/>
    </source>
</evidence>
<dbReference type="GeneID" id="27316066"/>
<name>A0A0D2A137_9PEZI</name>
<dbReference type="InterPro" id="IPR036388">
    <property type="entry name" value="WH-like_DNA-bd_sf"/>
</dbReference>